<dbReference type="RefSeq" id="WP_116681914.1">
    <property type="nucleotide sequence ID" value="NZ_QURL01000002.1"/>
</dbReference>
<reference evidence="1 2" key="1">
    <citation type="submission" date="2018-08" db="EMBL/GenBank/DDBJ databases">
        <title>Fulvimarina sp. 85, whole genome shotgun sequence.</title>
        <authorList>
            <person name="Tuo L."/>
        </authorList>
    </citation>
    <scope>NUCLEOTIDE SEQUENCE [LARGE SCALE GENOMIC DNA]</scope>
    <source>
        <strain evidence="1 2">85</strain>
    </source>
</reference>
<organism evidence="1 2">
    <name type="scientific">Fulvimarina endophytica</name>
    <dbReference type="NCBI Taxonomy" id="2293836"/>
    <lineage>
        <taxon>Bacteria</taxon>
        <taxon>Pseudomonadati</taxon>
        <taxon>Pseudomonadota</taxon>
        <taxon>Alphaproteobacteria</taxon>
        <taxon>Hyphomicrobiales</taxon>
        <taxon>Aurantimonadaceae</taxon>
        <taxon>Fulvimarina</taxon>
    </lineage>
</organism>
<protein>
    <submittedName>
        <fullName evidence="1">Uncharacterized protein</fullName>
    </submittedName>
</protein>
<sequence length="628" mass="67396">MVLRPSSVLLRGGLDLITPAMAMPAGRAIAAMNYEPEARGYRRIGGYERFDGRPSPSLGANAQDIAARRAAIRKVPGIGPVRGVYVYAGALYAFRDNEDGQGAMWRSTMTGWRRIMPGHVMRFTGGSVEIVEGNALVGETSSASAIVRRVVVQSGVWDGSAAGYLVLSDIVGEFTQEAVTDVQGGRVNARTIEPITISPGGRYDLMAHNFYGAARRRRLYGANGVGKAFEFDGETYHPIETGNQAGTLDDVVAIVTRANATIVSRTGATIIARGEYDRPAHIGQYSNHLFLTFDAGSLMHSGVGEPLDFRTSSGAGEIGFGTAPTGLLSSVSTSLVIFGQSRIEYLVGTDQDTFEMRPISDAAGAARWSTQQGGETPIYLDEGGLRKLSTTAAFGDWTLGTLSQLVEPLFRAKRDAGVAVAASLVAKAKDQVRLFWNDGSGIILYLGREAPEIMPIRFPTPVFSACSGEFREGEGERMFVGSTDGYVYELDKGPSFDGASVPAYVRLAWNSERQPMLEKRFQSARIETDSLSPMSIGIAYAVDYSMGDNLAGELRSYAIPAGSLLSNPADAPYGSIDWTVAMSGEIHADDLSGLGRNIALTIVSDHTTEDPHTLAALTMFYAARRQLR</sequence>
<dbReference type="AlphaFoldDB" id="A0A371X720"/>
<accession>A0A371X720</accession>
<proteinExistence type="predicted"/>
<name>A0A371X720_9HYPH</name>
<evidence type="ECO:0000313" key="2">
    <source>
        <dbReference type="Proteomes" id="UP000264310"/>
    </source>
</evidence>
<dbReference type="Proteomes" id="UP000264310">
    <property type="component" value="Unassembled WGS sequence"/>
</dbReference>
<keyword evidence="2" id="KW-1185">Reference proteome</keyword>
<comment type="caution">
    <text evidence="1">The sequence shown here is derived from an EMBL/GenBank/DDBJ whole genome shotgun (WGS) entry which is preliminary data.</text>
</comment>
<dbReference type="OrthoDB" id="8433085at2"/>
<dbReference type="EMBL" id="QURL01000002">
    <property type="protein sequence ID" value="RFC65016.1"/>
    <property type="molecule type" value="Genomic_DNA"/>
</dbReference>
<gene>
    <name evidence="1" type="ORF">DYI37_03885</name>
</gene>
<evidence type="ECO:0000313" key="1">
    <source>
        <dbReference type="EMBL" id="RFC65016.1"/>
    </source>
</evidence>